<evidence type="ECO:0000313" key="4">
    <source>
        <dbReference type="Proteomes" id="UP000698752"/>
    </source>
</evidence>
<dbReference type="GO" id="GO:0016746">
    <property type="term" value="F:acyltransferase activity"/>
    <property type="evidence" value="ECO:0007669"/>
    <property type="project" value="UniProtKB-KW"/>
</dbReference>
<feature type="transmembrane region" description="Helical" evidence="1">
    <location>
        <begin position="63"/>
        <end position="84"/>
    </location>
</feature>
<keyword evidence="1" id="KW-0812">Transmembrane</keyword>
<name>A0ABS5EC16_9PROT</name>
<keyword evidence="1" id="KW-1133">Transmembrane helix</keyword>
<dbReference type="PANTHER" id="PTHR23028">
    <property type="entry name" value="ACETYLTRANSFERASE"/>
    <property type="match status" value="1"/>
</dbReference>
<proteinExistence type="predicted"/>
<dbReference type="PANTHER" id="PTHR23028:SF53">
    <property type="entry name" value="ACYL_TRANSF_3 DOMAIN-CONTAINING PROTEIN"/>
    <property type="match status" value="1"/>
</dbReference>
<feature type="transmembrane region" description="Helical" evidence="1">
    <location>
        <begin position="104"/>
        <end position="121"/>
    </location>
</feature>
<keyword evidence="1" id="KW-0472">Membrane</keyword>
<evidence type="ECO:0000313" key="3">
    <source>
        <dbReference type="EMBL" id="MBR0648564.1"/>
    </source>
</evidence>
<feature type="transmembrane region" description="Helical" evidence="1">
    <location>
        <begin position="164"/>
        <end position="194"/>
    </location>
</feature>
<keyword evidence="3" id="KW-0808">Transferase</keyword>
<dbReference type="Pfam" id="PF01757">
    <property type="entry name" value="Acyl_transf_3"/>
    <property type="match status" value="1"/>
</dbReference>
<feature type="transmembrane region" description="Helical" evidence="1">
    <location>
        <begin position="280"/>
        <end position="303"/>
    </location>
</feature>
<feature type="transmembrane region" description="Helical" evidence="1">
    <location>
        <begin position="250"/>
        <end position="268"/>
    </location>
</feature>
<feature type="transmembrane region" description="Helical" evidence="1">
    <location>
        <begin position="315"/>
        <end position="336"/>
    </location>
</feature>
<accession>A0ABS5EC16</accession>
<gene>
    <name evidence="3" type="ORF">GXW78_02725</name>
</gene>
<dbReference type="RefSeq" id="WP_211865870.1">
    <property type="nucleotide sequence ID" value="NZ_JAAEDI010000003.1"/>
</dbReference>
<evidence type="ECO:0000256" key="1">
    <source>
        <dbReference type="SAM" id="Phobius"/>
    </source>
</evidence>
<feature type="transmembrane region" description="Helical" evidence="1">
    <location>
        <begin position="214"/>
        <end position="238"/>
    </location>
</feature>
<protein>
    <submittedName>
        <fullName evidence="3">Acyltransferase</fullName>
    </submittedName>
</protein>
<sequence>MRSQEAPGKGSRSGEAVSAYYPLVDVLRGFAAVSVIVLHVIHHTNWTAFPTTGPLSWFRAGDLGVDLFFVISGFAIVHSAIPLLAQEGYLRFLATFSVRRLARIYPLYLLTLVAALFLVHRDLLSAPGGAMHIVSHLFMFHTFDLYWFSSINGVNWTIAIEMQFYLLVALILPLLIRSGGWPVLLAFVVIAWGWRWHAFHTVTDQADPLYFFKLFTLSVQLPGRLDVFAAGIALALLLRLSAFRKIAASPLFFPACSAMALALGYAFVFPGLNVWPSQEMAFVFHKTLIAASFGGLVLVACLIRAPWMIRATTPLRYLGTISYGLYLWHLPVLLLLKDRGLSPLFTCLLTLSVTMGLAAMSWHVLEKPMAALGRRWQVRARPLEPATT</sequence>
<organism evidence="3 4">
    <name type="scientific">Neoroseomonas terrae</name>
    <dbReference type="NCBI Taxonomy" id="424799"/>
    <lineage>
        <taxon>Bacteria</taxon>
        <taxon>Pseudomonadati</taxon>
        <taxon>Pseudomonadota</taxon>
        <taxon>Alphaproteobacteria</taxon>
        <taxon>Acetobacterales</taxon>
        <taxon>Acetobacteraceae</taxon>
        <taxon>Neoroseomonas</taxon>
    </lineage>
</organism>
<keyword evidence="4" id="KW-1185">Reference proteome</keyword>
<keyword evidence="3" id="KW-0012">Acyltransferase</keyword>
<dbReference type="EMBL" id="JAAEDI010000003">
    <property type="protein sequence ID" value="MBR0648564.1"/>
    <property type="molecule type" value="Genomic_DNA"/>
</dbReference>
<evidence type="ECO:0000259" key="2">
    <source>
        <dbReference type="Pfam" id="PF01757"/>
    </source>
</evidence>
<dbReference type="Proteomes" id="UP000698752">
    <property type="component" value="Unassembled WGS sequence"/>
</dbReference>
<feature type="transmembrane region" description="Helical" evidence="1">
    <location>
        <begin position="342"/>
        <end position="365"/>
    </location>
</feature>
<comment type="caution">
    <text evidence="3">The sequence shown here is derived from an EMBL/GenBank/DDBJ whole genome shotgun (WGS) entry which is preliminary data.</text>
</comment>
<feature type="domain" description="Acyltransferase 3" evidence="2">
    <location>
        <begin position="24"/>
        <end position="348"/>
    </location>
</feature>
<feature type="transmembrane region" description="Helical" evidence="1">
    <location>
        <begin position="20"/>
        <end position="43"/>
    </location>
</feature>
<dbReference type="InterPro" id="IPR002656">
    <property type="entry name" value="Acyl_transf_3_dom"/>
</dbReference>
<reference evidence="4" key="1">
    <citation type="journal article" date="2021" name="Syst. Appl. Microbiol.">
        <title>Roseomonas hellenica sp. nov., isolated from roots of wild-growing Alkanna tinctoria.</title>
        <authorList>
            <person name="Rat A."/>
            <person name="Naranjo H.D."/>
            <person name="Lebbe L."/>
            <person name="Cnockaert M."/>
            <person name="Krigas N."/>
            <person name="Grigoriadou K."/>
            <person name="Maloupa E."/>
            <person name="Willems A."/>
        </authorList>
    </citation>
    <scope>NUCLEOTIDE SEQUENCE [LARGE SCALE GENOMIC DNA]</scope>
    <source>
        <strain evidence="4">LMG 31159</strain>
    </source>
</reference>
<dbReference type="InterPro" id="IPR050879">
    <property type="entry name" value="Acyltransferase_3"/>
</dbReference>